<keyword evidence="10" id="KW-0804">Transcription</keyword>
<dbReference type="InterPro" id="IPR037406">
    <property type="entry name" value="MetR_PBP2"/>
</dbReference>
<keyword evidence="6" id="KW-0028">Amino-acid biosynthesis</keyword>
<dbReference type="PRINTS" id="PR00039">
    <property type="entry name" value="HTHLYSR"/>
</dbReference>
<comment type="similarity">
    <text evidence="2">Belongs to the LysR transcriptional regulatory family.</text>
</comment>
<evidence type="ECO:0000256" key="9">
    <source>
        <dbReference type="ARBA" id="ARBA00023159"/>
    </source>
</evidence>
<dbReference type="PANTHER" id="PTHR30126">
    <property type="entry name" value="HTH-TYPE TRANSCRIPTIONAL REGULATOR"/>
    <property type="match status" value="1"/>
</dbReference>
<keyword evidence="5" id="KW-0678">Repressor</keyword>
<keyword evidence="11" id="KW-0486">Methionine biosynthesis</keyword>
<dbReference type="InterPro" id="IPR005119">
    <property type="entry name" value="LysR_subst-bd"/>
</dbReference>
<accession>A0ABT5U6U2</accession>
<feature type="domain" description="HTH lysR-type" evidence="12">
    <location>
        <begin position="2"/>
        <end position="59"/>
    </location>
</feature>
<protein>
    <recommendedName>
        <fullName evidence="3">HTH-type transcriptional regulator MetR</fullName>
    </recommendedName>
</protein>
<comment type="caution">
    <text evidence="13">The sequence shown here is derived from an EMBL/GenBank/DDBJ whole genome shotgun (WGS) entry which is preliminary data.</text>
</comment>
<proteinExistence type="inferred from homology"/>
<comment type="subcellular location">
    <subcellularLocation>
        <location evidence="1">Cytoplasm</location>
    </subcellularLocation>
</comment>
<dbReference type="Gene3D" id="1.10.10.10">
    <property type="entry name" value="Winged helix-like DNA-binding domain superfamily/Winged helix DNA-binding domain"/>
    <property type="match status" value="1"/>
</dbReference>
<keyword evidence="4" id="KW-0963">Cytoplasm</keyword>
<dbReference type="PANTHER" id="PTHR30126:SF25">
    <property type="entry name" value="HTH-TYPE TRANSCRIPTIONAL REGULATOR METR"/>
    <property type="match status" value="1"/>
</dbReference>
<evidence type="ECO:0000256" key="5">
    <source>
        <dbReference type="ARBA" id="ARBA00022491"/>
    </source>
</evidence>
<evidence type="ECO:0000259" key="12">
    <source>
        <dbReference type="PROSITE" id="PS50931"/>
    </source>
</evidence>
<keyword evidence="8" id="KW-0238">DNA-binding</keyword>
<name>A0ABT5U6U2_9GAMM</name>
<keyword evidence="9" id="KW-0010">Activator</keyword>
<evidence type="ECO:0000256" key="3">
    <source>
        <dbReference type="ARBA" id="ARBA00019365"/>
    </source>
</evidence>
<dbReference type="EMBL" id="JAPMOU010000008">
    <property type="protein sequence ID" value="MDE1462081.1"/>
    <property type="molecule type" value="Genomic_DNA"/>
</dbReference>
<dbReference type="SUPFAM" id="SSF46785">
    <property type="entry name" value="Winged helix' DNA-binding domain"/>
    <property type="match status" value="1"/>
</dbReference>
<dbReference type="Proteomes" id="UP001528823">
    <property type="component" value="Unassembled WGS sequence"/>
</dbReference>
<evidence type="ECO:0000256" key="6">
    <source>
        <dbReference type="ARBA" id="ARBA00022605"/>
    </source>
</evidence>
<dbReference type="InterPro" id="IPR036388">
    <property type="entry name" value="WH-like_DNA-bd_sf"/>
</dbReference>
<dbReference type="Pfam" id="PF03466">
    <property type="entry name" value="LysR_substrate"/>
    <property type="match status" value="1"/>
</dbReference>
<gene>
    <name evidence="13" type="ORF">ORQ98_08865</name>
</gene>
<evidence type="ECO:0000256" key="2">
    <source>
        <dbReference type="ARBA" id="ARBA00009437"/>
    </source>
</evidence>
<dbReference type="Gene3D" id="3.40.190.10">
    <property type="entry name" value="Periplasmic binding protein-like II"/>
    <property type="match status" value="1"/>
</dbReference>
<sequence>MLELRHLKTLATLKESGSLVETAERLHLTQSALSHQIKDLEERIGCQLFIRKTKPLRFTTAGKRLLNLAQDVLPLVRSAERDLSRLAGGEAGRLHMAIECHSCYQWLMPTIDQFRNNWPEVEMDLASGFNFAPLPALARGDLDLVVTADPQEITGISYIPLFKYESLLAVANQHLLATKPFIEPADLAQETLIIYPVEHDRLDIFKQFLDPADIEPAHIRTAELTLMMIQLVASGRGVCNLPNWALTEYLEKGYVQAKPLGPAGVWATLYAAVRDDQLNTPFMKDFLLTAKDVSFEALAGIKMADTASPNISSDIRDPGHSG</sequence>
<evidence type="ECO:0000256" key="1">
    <source>
        <dbReference type="ARBA" id="ARBA00004496"/>
    </source>
</evidence>
<dbReference type="SUPFAM" id="SSF53850">
    <property type="entry name" value="Periplasmic binding protein-like II"/>
    <property type="match status" value="1"/>
</dbReference>
<dbReference type="CDD" id="cd08441">
    <property type="entry name" value="PBP2_MetR"/>
    <property type="match status" value="1"/>
</dbReference>
<keyword evidence="7" id="KW-0805">Transcription regulation</keyword>
<evidence type="ECO:0000313" key="13">
    <source>
        <dbReference type="EMBL" id="MDE1462081.1"/>
    </source>
</evidence>
<dbReference type="Pfam" id="PF00126">
    <property type="entry name" value="HTH_1"/>
    <property type="match status" value="1"/>
</dbReference>
<evidence type="ECO:0000256" key="8">
    <source>
        <dbReference type="ARBA" id="ARBA00023125"/>
    </source>
</evidence>
<evidence type="ECO:0000256" key="7">
    <source>
        <dbReference type="ARBA" id="ARBA00023015"/>
    </source>
</evidence>
<evidence type="ECO:0000256" key="4">
    <source>
        <dbReference type="ARBA" id="ARBA00022490"/>
    </source>
</evidence>
<evidence type="ECO:0000313" key="14">
    <source>
        <dbReference type="Proteomes" id="UP001528823"/>
    </source>
</evidence>
<dbReference type="PROSITE" id="PS50931">
    <property type="entry name" value="HTH_LYSR"/>
    <property type="match status" value="1"/>
</dbReference>
<dbReference type="InterPro" id="IPR000847">
    <property type="entry name" value="LysR_HTH_N"/>
</dbReference>
<evidence type="ECO:0000256" key="10">
    <source>
        <dbReference type="ARBA" id="ARBA00023163"/>
    </source>
</evidence>
<evidence type="ECO:0000256" key="11">
    <source>
        <dbReference type="ARBA" id="ARBA00023167"/>
    </source>
</evidence>
<organism evidence="13 14">
    <name type="scientific">Spartinivicinus poritis</name>
    <dbReference type="NCBI Taxonomy" id="2994640"/>
    <lineage>
        <taxon>Bacteria</taxon>
        <taxon>Pseudomonadati</taxon>
        <taxon>Pseudomonadota</taxon>
        <taxon>Gammaproteobacteria</taxon>
        <taxon>Oceanospirillales</taxon>
        <taxon>Zooshikellaceae</taxon>
        <taxon>Spartinivicinus</taxon>
    </lineage>
</organism>
<reference evidence="13 14" key="1">
    <citation type="submission" date="2022-11" db="EMBL/GenBank/DDBJ databases">
        <title>Spartinivicinus poritis sp. nov., isolated from scleractinian coral Porites lutea.</title>
        <authorList>
            <person name="Zhang G."/>
            <person name="Cai L."/>
            <person name="Wei Q."/>
        </authorList>
    </citation>
    <scope>NUCLEOTIDE SEQUENCE [LARGE SCALE GENOMIC DNA]</scope>
    <source>
        <strain evidence="13 14">A2-2</strain>
    </source>
</reference>
<keyword evidence="14" id="KW-1185">Reference proteome</keyword>
<dbReference type="InterPro" id="IPR036390">
    <property type="entry name" value="WH_DNA-bd_sf"/>
</dbReference>
<dbReference type="RefSeq" id="WP_274688441.1">
    <property type="nucleotide sequence ID" value="NZ_JAPMOU010000008.1"/>
</dbReference>